<dbReference type="Pfam" id="PF07238">
    <property type="entry name" value="PilZ"/>
    <property type="match status" value="1"/>
</dbReference>
<dbReference type="SUPFAM" id="SSF141371">
    <property type="entry name" value="PilZ domain-like"/>
    <property type="match status" value="1"/>
</dbReference>
<dbReference type="Proteomes" id="UP000587070">
    <property type="component" value="Unassembled WGS sequence"/>
</dbReference>
<comment type="caution">
    <text evidence="2">The sequence shown here is derived from an EMBL/GenBank/DDBJ whole genome shotgun (WGS) entry which is preliminary data.</text>
</comment>
<organism evidence="2 3">
    <name type="scientific">Rhodocyclus tenuis</name>
    <name type="common">Rhodospirillum tenue</name>
    <dbReference type="NCBI Taxonomy" id="1066"/>
    <lineage>
        <taxon>Bacteria</taxon>
        <taxon>Pseudomonadati</taxon>
        <taxon>Pseudomonadota</taxon>
        <taxon>Betaproteobacteria</taxon>
        <taxon>Rhodocyclales</taxon>
        <taxon>Rhodocyclaceae</taxon>
        <taxon>Rhodocyclus</taxon>
    </lineage>
</organism>
<proteinExistence type="predicted"/>
<reference evidence="2 3" key="1">
    <citation type="submission" date="2020-08" db="EMBL/GenBank/DDBJ databases">
        <title>Genome sequencing of Purple Non-Sulfur Bacteria from various extreme environments.</title>
        <authorList>
            <person name="Mayer M."/>
        </authorList>
    </citation>
    <scope>NUCLEOTIDE SEQUENCE [LARGE SCALE GENOMIC DNA]</scope>
    <source>
        <strain evidence="2 3">2761</strain>
    </source>
</reference>
<sequence>MTAEERRRLPRFPFHSKGELSLGLMAYRGALLDISLFGALFEAGLFHFNIAPGDACRLKILTLGDESMLAVDGEVAHVRKNLIGVRFHPLDEGGRRKLAHIGTLNLAPQKVFDRKLPFLLQAWMA</sequence>
<keyword evidence="3" id="KW-1185">Reference proteome</keyword>
<protein>
    <recommendedName>
        <fullName evidence="1">PilZ domain-containing protein</fullName>
    </recommendedName>
</protein>
<dbReference type="InterPro" id="IPR009875">
    <property type="entry name" value="PilZ_domain"/>
</dbReference>
<gene>
    <name evidence="2" type="ORF">GGD90_003502</name>
</gene>
<dbReference type="Gene3D" id="2.40.10.220">
    <property type="entry name" value="predicted glycosyltransferase like domains"/>
    <property type="match status" value="1"/>
</dbReference>
<feature type="domain" description="PilZ" evidence="1">
    <location>
        <begin position="5"/>
        <end position="100"/>
    </location>
</feature>
<evidence type="ECO:0000259" key="1">
    <source>
        <dbReference type="Pfam" id="PF07238"/>
    </source>
</evidence>
<dbReference type="GO" id="GO:0035438">
    <property type="term" value="F:cyclic-di-GMP binding"/>
    <property type="evidence" value="ECO:0007669"/>
    <property type="project" value="InterPro"/>
</dbReference>
<evidence type="ECO:0000313" key="2">
    <source>
        <dbReference type="EMBL" id="MBB4249098.1"/>
    </source>
</evidence>
<name>A0A840GEP0_RHOTE</name>
<dbReference type="EMBL" id="JACIGE010000018">
    <property type="protein sequence ID" value="MBB4249098.1"/>
    <property type="molecule type" value="Genomic_DNA"/>
</dbReference>
<dbReference type="AlphaFoldDB" id="A0A840GEP0"/>
<accession>A0A840GEP0</accession>
<evidence type="ECO:0000313" key="3">
    <source>
        <dbReference type="Proteomes" id="UP000587070"/>
    </source>
</evidence>
<dbReference type="RefSeq" id="WP_153118022.1">
    <property type="nucleotide sequence ID" value="NZ_JACIGE010000018.1"/>
</dbReference>
<dbReference type="OrthoDB" id="5298508at2"/>